<keyword evidence="5" id="KW-0539">Nucleus</keyword>
<dbReference type="Proteomes" id="UP001320245">
    <property type="component" value="Unassembled WGS sequence"/>
</dbReference>
<gene>
    <name evidence="7" type="ORF">SLS53_005281</name>
</gene>
<evidence type="ECO:0000313" key="8">
    <source>
        <dbReference type="Proteomes" id="UP001320245"/>
    </source>
</evidence>
<feature type="region of interest" description="Disordered" evidence="6">
    <location>
        <begin position="1"/>
        <end position="37"/>
    </location>
</feature>
<evidence type="ECO:0000256" key="5">
    <source>
        <dbReference type="ARBA" id="ARBA00023242"/>
    </source>
</evidence>
<evidence type="ECO:0008006" key="9">
    <source>
        <dbReference type="Google" id="ProtNLM"/>
    </source>
</evidence>
<evidence type="ECO:0000256" key="2">
    <source>
        <dbReference type="ARBA" id="ARBA00022833"/>
    </source>
</evidence>
<evidence type="ECO:0000256" key="1">
    <source>
        <dbReference type="ARBA" id="ARBA00022723"/>
    </source>
</evidence>
<feature type="region of interest" description="Disordered" evidence="6">
    <location>
        <begin position="682"/>
        <end position="707"/>
    </location>
</feature>
<evidence type="ECO:0000256" key="4">
    <source>
        <dbReference type="ARBA" id="ARBA00023163"/>
    </source>
</evidence>
<dbReference type="GO" id="GO:0046872">
    <property type="term" value="F:metal ion binding"/>
    <property type="evidence" value="ECO:0007669"/>
    <property type="project" value="UniProtKB-KW"/>
</dbReference>
<dbReference type="AlphaFoldDB" id="A0AAN9YGH6"/>
<keyword evidence="2" id="KW-0862">Zinc</keyword>
<dbReference type="EMBL" id="JAJSPL020000019">
    <property type="protein sequence ID" value="KAK7740812.1"/>
    <property type="molecule type" value="Genomic_DNA"/>
</dbReference>
<organism evidence="7 8">
    <name type="scientific">Cytospora paraplurivora</name>
    <dbReference type="NCBI Taxonomy" id="2898453"/>
    <lineage>
        <taxon>Eukaryota</taxon>
        <taxon>Fungi</taxon>
        <taxon>Dikarya</taxon>
        <taxon>Ascomycota</taxon>
        <taxon>Pezizomycotina</taxon>
        <taxon>Sordariomycetes</taxon>
        <taxon>Sordariomycetidae</taxon>
        <taxon>Diaporthales</taxon>
        <taxon>Cytosporaceae</taxon>
        <taxon>Cytospora</taxon>
    </lineage>
</organism>
<keyword evidence="8" id="KW-1185">Reference proteome</keyword>
<evidence type="ECO:0000313" key="7">
    <source>
        <dbReference type="EMBL" id="KAK7740812.1"/>
    </source>
</evidence>
<keyword evidence="1" id="KW-0479">Metal-binding</keyword>
<keyword evidence="4" id="KW-0804">Transcription</keyword>
<feature type="region of interest" description="Disordered" evidence="6">
    <location>
        <begin position="576"/>
        <end position="603"/>
    </location>
</feature>
<feature type="compositionally biased region" description="Low complexity" evidence="6">
    <location>
        <begin position="81"/>
        <end position="93"/>
    </location>
</feature>
<evidence type="ECO:0000256" key="6">
    <source>
        <dbReference type="SAM" id="MobiDB-lite"/>
    </source>
</evidence>
<accession>A0AAN9YGH6</accession>
<feature type="region of interest" description="Disordered" evidence="6">
    <location>
        <begin position="78"/>
        <end position="107"/>
    </location>
</feature>
<proteinExistence type="predicted"/>
<evidence type="ECO:0000256" key="3">
    <source>
        <dbReference type="ARBA" id="ARBA00023015"/>
    </source>
</evidence>
<sequence length="707" mass="79215">MALAVDDNAEPAEISLSDGMEGSALMPDDLGPHFSLTEPIPEDLADFHPMHNFFQDMDFSMSWDMNFDAFAIPELELQGPSTGSSTGTSTATTTRKRSRATMRDPSHGHCAFKRSPWLWEPQEGDYVQQQKEALHVDEQSISRSPAFGRNLERPTYRLEMSVHQRDRIFSIVLAQNKDPLKVPSFPSLDLLNYLLRAYFIQDEYHFDSWIHAASFDPNDNLPELLASVISSGAGFISIPAIWQFGMAMHEVVRLGLNDLVSHQYPCLQVDGFTGLTWRQQFEKSNANTRDLKALQAFMLSLEVGMWSGFKRQMEIAESFIQPLLIIHLFTFDVQSSVSLQKNPLVSFSELSFSLPASRDLWRAETPEAWRQAHNSKPAMPRSLPLMSETIHSVDMLDELEEFIDIELCYSAILHGYWGQIWGHREAVRFYGPSRNGGAHRLWLKTQHQELYSDLCAFSTLIYTSTPPLPHSTHLTIVLELFLMILHVSPDELQRFAGKCGEEEARRAAISLEENWANTSGSRQAIWHAGQVIAKARRMPLTSLRGFNATAVYLASLTLWIYGLFCSSLADGREGLDPYFSQPGEQPHQANASRRVPPGRGSSNRIVLLDGEETREIEAFLQFGRGVPSLSTSGGSVQPLSDPGKILPIARSVLRENYPVRSEPLPPLVQSLENLMRDLGSGVAGHASRLPSGVQSRVASRMGSEERT</sequence>
<reference evidence="7 8" key="1">
    <citation type="journal article" date="2023" name="PLoS ONE">
        <title>Cytospora paraplurivora sp. nov. isolated from orchards with fruit tree decline syndrome in Ontario, Canada.</title>
        <authorList>
            <person name="Ilyukhin E."/>
            <person name="Nguyen H.D.T."/>
            <person name="Castle A.J."/>
            <person name="Ellouze W."/>
        </authorList>
    </citation>
    <scope>NUCLEOTIDE SEQUENCE [LARGE SCALE GENOMIC DNA]</scope>
    <source>
        <strain evidence="7 8">FDS-564</strain>
    </source>
</reference>
<keyword evidence="3" id="KW-0805">Transcription regulation</keyword>
<comment type="caution">
    <text evidence="7">The sequence shown here is derived from an EMBL/GenBank/DDBJ whole genome shotgun (WGS) entry which is preliminary data.</text>
</comment>
<dbReference type="PANTHER" id="PTHR47660:SF2">
    <property type="entry name" value="TRANSCRIPTION FACTOR WITH C2H2 AND ZN(2)-CYS(6) DNA BINDING DOMAIN (EUROFUNG)"/>
    <property type="match status" value="1"/>
</dbReference>
<name>A0AAN9YGH6_9PEZI</name>
<protein>
    <recommendedName>
        <fullName evidence="9">Transcription factor domain-containing protein</fullName>
    </recommendedName>
</protein>
<dbReference type="PANTHER" id="PTHR47660">
    <property type="entry name" value="TRANSCRIPTION FACTOR WITH C2H2 AND ZN(2)-CYS(6) DNA BINDING DOMAIN (EUROFUNG)-RELATED-RELATED"/>
    <property type="match status" value="1"/>
</dbReference>